<evidence type="ECO:0000313" key="3">
    <source>
        <dbReference type="EMBL" id="KAK9001816.1"/>
    </source>
</evidence>
<keyword evidence="4" id="KW-1185">Reference proteome</keyword>
<reference evidence="3 4" key="1">
    <citation type="journal article" date="2024" name="G3 (Bethesda)">
        <title>Genome assembly of Hibiscus sabdariffa L. provides insights into metabolisms of medicinal natural products.</title>
        <authorList>
            <person name="Kim T."/>
        </authorList>
    </citation>
    <scope>NUCLEOTIDE SEQUENCE [LARGE SCALE GENOMIC DNA]</scope>
    <source>
        <strain evidence="3">TK-2024</strain>
        <tissue evidence="3">Old leaves</tissue>
    </source>
</reference>
<name>A0ABR2QMB3_9ROSI</name>
<evidence type="ECO:0000256" key="1">
    <source>
        <dbReference type="SAM" id="Coils"/>
    </source>
</evidence>
<dbReference type="Proteomes" id="UP001396334">
    <property type="component" value="Unassembled WGS sequence"/>
</dbReference>
<dbReference type="EMBL" id="JBBPBN010000035">
    <property type="protein sequence ID" value="KAK9001816.1"/>
    <property type="molecule type" value="Genomic_DNA"/>
</dbReference>
<proteinExistence type="predicted"/>
<evidence type="ECO:0000256" key="2">
    <source>
        <dbReference type="SAM" id="MobiDB-lite"/>
    </source>
</evidence>
<gene>
    <name evidence="3" type="ORF">V6N11_024514</name>
</gene>
<evidence type="ECO:0000313" key="4">
    <source>
        <dbReference type="Proteomes" id="UP001396334"/>
    </source>
</evidence>
<protein>
    <submittedName>
        <fullName evidence="3">Uncharacterized protein</fullName>
    </submittedName>
</protein>
<keyword evidence="1" id="KW-0175">Coiled coil</keyword>
<feature type="coiled-coil region" evidence="1">
    <location>
        <begin position="25"/>
        <end position="52"/>
    </location>
</feature>
<organism evidence="3 4">
    <name type="scientific">Hibiscus sabdariffa</name>
    <name type="common">roselle</name>
    <dbReference type="NCBI Taxonomy" id="183260"/>
    <lineage>
        <taxon>Eukaryota</taxon>
        <taxon>Viridiplantae</taxon>
        <taxon>Streptophyta</taxon>
        <taxon>Embryophyta</taxon>
        <taxon>Tracheophyta</taxon>
        <taxon>Spermatophyta</taxon>
        <taxon>Magnoliopsida</taxon>
        <taxon>eudicotyledons</taxon>
        <taxon>Gunneridae</taxon>
        <taxon>Pentapetalae</taxon>
        <taxon>rosids</taxon>
        <taxon>malvids</taxon>
        <taxon>Malvales</taxon>
        <taxon>Malvaceae</taxon>
        <taxon>Malvoideae</taxon>
        <taxon>Hibiscus</taxon>
    </lineage>
</organism>
<feature type="region of interest" description="Disordered" evidence="2">
    <location>
        <begin position="1"/>
        <end position="23"/>
    </location>
</feature>
<accession>A0ABR2QMB3</accession>
<sequence length="159" mass="18393">MVKPTTQVENPESTETTPKGWKEHRAEMENRMTNLEIRLDETNSKLERNNTLLANLLKMMAEKEGEQSPTPVKQNASQVNIEEESKATWWLSRLIGRKKKVTLDCQYPFCRGKVICSHSEGWIGRLPCHITSFPYPTLRSSETTQVSWCEDESWCSSWT</sequence>
<feature type="compositionally biased region" description="Polar residues" evidence="2">
    <location>
        <begin position="1"/>
        <end position="17"/>
    </location>
</feature>
<comment type="caution">
    <text evidence="3">The sequence shown here is derived from an EMBL/GenBank/DDBJ whole genome shotgun (WGS) entry which is preliminary data.</text>
</comment>